<proteinExistence type="predicted"/>
<evidence type="ECO:0000313" key="2">
    <source>
        <dbReference type="EMBL" id="CEL99650.1"/>
    </source>
</evidence>
<accession>A0A0G4EQW8</accession>
<feature type="compositionally biased region" description="Low complexity" evidence="1">
    <location>
        <begin position="49"/>
        <end position="60"/>
    </location>
</feature>
<gene>
    <name evidence="2" type="ORF">Vbra_20702</name>
</gene>
<dbReference type="InParanoid" id="A0A0G4EQW8"/>
<feature type="region of interest" description="Disordered" evidence="1">
    <location>
        <begin position="102"/>
        <end position="146"/>
    </location>
</feature>
<dbReference type="EMBL" id="CDMY01000285">
    <property type="protein sequence ID" value="CEL99650.1"/>
    <property type="molecule type" value="Genomic_DNA"/>
</dbReference>
<name>A0A0G4EQW8_VITBC</name>
<evidence type="ECO:0000313" key="3">
    <source>
        <dbReference type="Proteomes" id="UP000041254"/>
    </source>
</evidence>
<dbReference type="VEuPathDB" id="CryptoDB:Vbra_20702"/>
<evidence type="ECO:0000256" key="1">
    <source>
        <dbReference type="SAM" id="MobiDB-lite"/>
    </source>
</evidence>
<keyword evidence="3" id="KW-1185">Reference proteome</keyword>
<reference evidence="2 3" key="1">
    <citation type="submission" date="2014-11" db="EMBL/GenBank/DDBJ databases">
        <authorList>
            <person name="Zhu J."/>
            <person name="Qi W."/>
            <person name="Song R."/>
        </authorList>
    </citation>
    <scope>NUCLEOTIDE SEQUENCE [LARGE SCALE GENOMIC DNA]</scope>
</reference>
<dbReference type="AlphaFoldDB" id="A0A0G4EQW8"/>
<feature type="region of interest" description="Disordered" evidence="1">
    <location>
        <begin position="45"/>
        <end position="75"/>
    </location>
</feature>
<sequence>MGNTNTLPMVRHLSEVHECYRPSKKHWGIVEYLVDWQKRQARLRALTTPPQGAGAAAAAPPRVPDQDVPDMPIPPHVFSAEVQAVRADLSTIQTTLSTIQQRLRTLQPPAALPSPPQPREPDGTQSRVPDEQRPLLHNVQPLYPAL</sequence>
<dbReference type="Proteomes" id="UP000041254">
    <property type="component" value="Unassembled WGS sequence"/>
</dbReference>
<protein>
    <submittedName>
        <fullName evidence="2">Uncharacterized protein</fullName>
    </submittedName>
</protein>
<organism evidence="2 3">
    <name type="scientific">Vitrella brassicaformis (strain CCMP3155)</name>
    <dbReference type="NCBI Taxonomy" id="1169540"/>
    <lineage>
        <taxon>Eukaryota</taxon>
        <taxon>Sar</taxon>
        <taxon>Alveolata</taxon>
        <taxon>Colpodellida</taxon>
        <taxon>Vitrellaceae</taxon>
        <taxon>Vitrella</taxon>
    </lineage>
</organism>